<evidence type="ECO:0000256" key="1">
    <source>
        <dbReference type="ARBA" id="ARBA00004370"/>
    </source>
</evidence>
<dbReference type="SUPFAM" id="SSF58104">
    <property type="entry name" value="Methyl-accepting chemotaxis protein (MCP) signaling domain"/>
    <property type="match status" value="1"/>
</dbReference>
<dbReference type="InterPro" id="IPR004089">
    <property type="entry name" value="MCPsignal_dom"/>
</dbReference>
<dbReference type="SMART" id="SM00283">
    <property type="entry name" value="MA"/>
    <property type="match status" value="1"/>
</dbReference>
<organism evidence="5 6">
    <name type="scientific">Gilvimarinus algae</name>
    <dbReference type="NCBI Taxonomy" id="3058037"/>
    <lineage>
        <taxon>Bacteria</taxon>
        <taxon>Pseudomonadati</taxon>
        <taxon>Pseudomonadota</taxon>
        <taxon>Gammaproteobacteria</taxon>
        <taxon>Cellvibrionales</taxon>
        <taxon>Cellvibrionaceae</taxon>
        <taxon>Gilvimarinus</taxon>
    </lineage>
</organism>
<comment type="caution">
    <text evidence="5">The sequence shown here is derived from an EMBL/GenBank/DDBJ whole genome shotgun (WGS) entry which is preliminary data.</text>
</comment>
<reference evidence="5" key="1">
    <citation type="submission" date="2023-07" db="EMBL/GenBank/DDBJ databases">
        <title>Gilvimarinus algae sp. nov., isolated from the surface of Kelp.</title>
        <authorList>
            <person name="Sun Y.Y."/>
            <person name="Gong Y."/>
            <person name="Du Z.J."/>
        </authorList>
    </citation>
    <scope>NUCLEOTIDE SEQUENCE</scope>
    <source>
        <strain evidence="5">SDUM040014</strain>
    </source>
</reference>
<dbReference type="SUPFAM" id="SSF103190">
    <property type="entry name" value="Sensory domain-like"/>
    <property type="match status" value="1"/>
</dbReference>
<evidence type="ECO:0000259" key="4">
    <source>
        <dbReference type="PROSITE" id="PS50111"/>
    </source>
</evidence>
<dbReference type="Gene3D" id="1.10.287.950">
    <property type="entry name" value="Methyl-accepting chemotaxis protein"/>
    <property type="match status" value="1"/>
</dbReference>
<evidence type="ECO:0000313" key="5">
    <source>
        <dbReference type="EMBL" id="MDO3383756.1"/>
    </source>
</evidence>
<name>A0ABT8TM92_9GAMM</name>
<dbReference type="InterPro" id="IPR029151">
    <property type="entry name" value="Sensor-like_sf"/>
</dbReference>
<proteinExistence type="predicted"/>
<dbReference type="PROSITE" id="PS50111">
    <property type="entry name" value="CHEMOTAXIS_TRANSDUC_2"/>
    <property type="match status" value="1"/>
</dbReference>
<sequence>MGSFGKSWGRDRTERELQNILQGSDLTQRLEATDPTSRLFDVFLERLQKRLGQSVSAAVTIAGQAPILGRMAESTATAGRELSQAADTIASTSKEVSTTLASELVPGANDMARLSREVASSVRQCETGIDQTLGHFGAINRSERDLEGAIGKLQEQLEEVTNVIGVIAEISKQTNLLSLNAAIEAARAGAHGAGFAVVAEEVRRLAQHATESTNQVSDIVQQFRADMTQLTSAGSQMQQAVSAGEAGVEQMRTELSKARSAMDDLDTRVSSIASGTEQIGAAVSAMNNDVHTVADAAGELLGNAEKMGETSAAIHDQSNHLLEGLGGFHLDLHKQARQAVVRLAQESALCAGSEAQAERELEQALAQDNRFELLYLVGRDGKQLTANCFAQDLSHLDGTQARGKDWRQRHWFKAVLESKQPHITDVYRSAATEAFCFTVAVPIVDDRGELVRVLGADLRLSALTS</sequence>
<accession>A0ABT8TM92</accession>
<evidence type="ECO:0000256" key="3">
    <source>
        <dbReference type="PROSITE-ProRule" id="PRU00284"/>
    </source>
</evidence>
<evidence type="ECO:0000313" key="6">
    <source>
        <dbReference type="Proteomes" id="UP001168380"/>
    </source>
</evidence>
<dbReference type="PANTHER" id="PTHR32089:SF112">
    <property type="entry name" value="LYSOZYME-LIKE PROTEIN-RELATED"/>
    <property type="match status" value="1"/>
</dbReference>
<dbReference type="CDD" id="cd18773">
    <property type="entry name" value="PDC1_HK_sensor"/>
    <property type="match status" value="1"/>
</dbReference>
<comment type="subcellular location">
    <subcellularLocation>
        <location evidence="1">Membrane</location>
    </subcellularLocation>
</comment>
<dbReference type="Proteomes" id="UP001168380">
    <property type="component" value="Unassembled WGS sequence"/>
</dbReference>
<dbReference type="EMBL" id="JAULRT010000062">
    <property type="protein sequence ID" value="MDO3383756.1"/>
    <property type="molecule type" value="Genomic_DNA"/>
</dbReference>
<dbReference type="Gene3D" id="3.30.450.20">
    <property type="entry name" value="PAS domain"/>
    <property type="match status" value="1"/>
</dbReference>
<protein>
    <submittedName>
        <fullName evidence="5">Methyl-accepting chemotaxis protein</fullName>
    </submittedName>
</protein>
<gene>
    <name evidence="5" type="ORF">QWI16_16355</name>
</gene>
<feature type="domain" description="Methyl-accepting transducer" evidence="4">
    <location>
        <begin position="43"/>
        <end position="294"/>
    </location>
</feature>
<evidence type="ECO:0000256" key="2">
    <source>
        <dbReference type="ARBA" id="ARBA00023224"/>
    </source>
</evidence>
<keyword evidence="6" id="KW-1185">Reference proteome</keyword>
<keyword evidence="2 3" id="KW-0807">Transducer</keyword>
<dbReference type="Pfam" id="PF00015">
    <property type="entry name" value="MCPsignal"/>
    <property type="match status" value="1"/>
</dbReference>
<dbReference type="PANTHER" id="PTHR32089">
    <property type="entry name" value="METHYL-ACCEPTING CHEMOTAXIS PROTEIN MCPB"/>
    <property type="match status" value="1"/>
</dbReference>
<dbReference type="RefSeq" id="WP_302714743.1">
    <property type="nucleotide sequence ID" value="NZ_JAULRT010000062.1"/>
</dbReference>
<dbReference type="Pfam" id="PF22673">
    <property type="entry name" value="MCP-like_PDC_1"/>
    <property type="match status" value="1"/>
</dbReference>